<dbReference type="EC" id="3.2.2.n1" evidence="3"/>
<dbReference type="RefSeq" id="WP_145260950.1">
    <property type="nucleotide sequence ID" value="NZ_CP036279.1"/>
</dbReference>
<dbReference type="SUPFAM" id="SSF102405">
    <property type="entry name" value="MCP/YpsA-like"/>
    <property type="match status" value="1"/>
</dbReference>
<comment type="catalytic activity">
    <reaction evidence="1">
        <text>AMP + H2O = D-ribose 5-phosphate + adenine</text>
        <dbReference type="Rhea" id="RHEA:20129"/>
        <dbReference type="ChEBI" id="CHEBI:15377"/>
        <dbReference type="ChEBI" id="CHEBI:16708"/>
        <dbReference type="ChEBI" id="CHEBI:78346"/>
        <dbReference type="ChEBI" id="CHEBI:456215"/>
        <dbReference type="EC" id="3.2.2.4"/>
    </reaction>
</comment>
<dbReference type="Pfam" id="PF03641">
    <property type="entry name" value="Lysine_decarbox"/>
    <property type="match status" value="1"/>
</dbReference>
<evidence type="ECO:0000256" key="1">
    <source>
        <dbReference type="ARBA" id="ARBA00000274"/>
    </source>
</evidence>
<protein>
    <recommendedName>
        <fullName evidence="3">Cytokinin riboside 5'-monophosphate phosphoribohydrolase</fullName>
        <ecNumber evidence="3">3.2.2.n1</ecNumber>
    </recommendedName>
</protein>
<dbReference type="PANTHER" id="PTHR31223">
    <property type="entry name" value="LOG FAMILY PROTEIN YJL055W"/>
    <property type="match status" value="1"/>
</dbReference>
<dbReference type="OrthoDB" id="9801098at2"/>
<keyword evidence="3" id="KW-0203">Cytokinin biosynthesis</keyword>
<proteinExistence type="inferred from homology"/>
<dbReference type="InterPro" id="IPR031100">
    <property type="entry name" value="LOG_fam"/>
</dbReference>
<keyword evidence="3" id="KW-0378">Hydrolase</keyword>
<dbReference type="KEGG" id="knv:Pan216_43360"/>
<dbReference type="PANTHER" id="PTHR31223:SF70">
    <property type="entry name" value="LOG FAMILY PROTEIN YJL055W"/>
    <property type="match status" value="1"/>
</dbReference>
<dbReference type="GO" id="GO:0009691">
    <property type="term" value="P:cytokinin biosynthetic process"/>
    <property type="evidence" value="ECO:0007669"/>
    <property type="project" value="UniProtKB-UniRule"/>
</dbReference>
<keyword evidence="5" id="KW-1185">Reference proteome</keyword>
<evidence type="ECO:0000313" key="5">
    <source>
        <dbReference type="Proteomes" id="UP000317093"/>
    </source>
</evidence>
<gene>
    <name evidence="4" type="primary">yvdD</name>
    <name evidence="4" type="ORF">Pan216_43360</name>
</gene>
<dbReference type="Gene3D" id="3.40.50.450">
    <property type="match status" value="1"/>
</dbReference>
<dbReference type="GO" id="GO:0005829">
    <property type="term" value="C:cytosol"/>
    <property type="evidence" value="ECO:0007669"/>
    <property type="project" value="TreeGrafter"/>
</dbReference>
<comment type="similarity">
    <text evidence="2 3">Belongs to the LOG family.</text>
</comment>
<dbReference type="InterPro" id="IPR005269">
    <property type="entry name" value="LOG"/>
</dbReference>
<name>A0A518B8Z9_9BACT</name>
<sequence length="193" mass="20720">MRWICVYCGSKEGVKPEYRQAAQQLGKTMVEQGLGLVYGGGSVGLMGAVSDAVLEAGGKVRGVIPRGLATKEAMHPGVEDMHVVTDMHARKALLQDLADVFVTLPGGFGTLEEIAEVLSWSQLGLHGKPIGLLNIAGYFDALVTFIGHAVGEGFIKSQYAELLLVNDRPEKLLTDLLNYELPAHHKFHANSPA</sequence>
<dbReference type="EMBL" id="CP036279">
    <property type="protein sequence ID" value="QDU63456.1"/>
    <property type="molecule type" value="Genomic_DNA"/>
</dbReference>
<accession>A0A518B8Z9</accession>
<reference evidence="4 5" key="1">
    <citation type="submission" date="2019-02" db="EMBL/GenBank/DDBJ databases">
        <title>Deep-cultivation of Planctomycetes and their phenomic and genomic characterization uncovers novel biology.</title>
        <authorList>
            <person name="Wiegand S."/>
            <person name="Jogler M."/>
            <person name="Boedeker C."/>
            <person name="Pinto D."/>
            <person name="Vollmers J."/>
            <person name="Rivas-Marin E."/>
            <person name="Kohn T."/>
            <person name="Peeters S.H."/>
            <person name="Heuer A."/>
            <person name="Rast P."/>
            <person name="Oberbeckmann S."/>
            <person name="Bunk B."/>
            <person name="Jeske O."/>
            <person name="Meyerdierks A."/>
            <person name="Storesund J.E."/>
            <person name="Kallscheuer N."/>
            <person name="Luecker S."/>
            <person name="Lage O.M."/>
            <person name="Pohl T."/>
            <person name="Merkel B.J."/>
            <person name="Hornburger P."/>
            <person name="Mueller R.-W."/>
            <person name="Bruemmer F."/>
            <person name="Labrenz M."/>
            <person name="Spormann A.M."/>
            <person name="Op den Camp H."/>
            <person name="Overmann J."/>
            <person name="Amann R."/>
            <person name="Jetten M.S.M."/>
            <person name="Mascher T."/>
            <person name="Medema M.H."/>
            <person name="Devos D.P."/>
            <person name="Kaster A.-K."/>
            <person name="Ovreas L."/>
            <person name="Rohde M."/>
            <person name="Galperin M.Y."/>
            <person name="Jogler C."/>
        </authorList>
    </citation>
    <scope>NUCLEOTIDE SEQUENCE [LARGE SCALE GENOMIC DNA]</scope>
    <source>
        <strain evidence="4 5">Pan216</strain>
    </source>
</reference>
<evidence type="ECO:0000313" key="4">
    <source>
        <dbReference type="EMBL" id="QDU63456.1"/>
    </source>
</evidence>
<organism evidence="4 5">
    <name type="scientific">Kolteria novifilia</name>
    <dbReference type="NCBI Taxonomy" id="2527975"/>
    <lineage>
        <taxon>Bacteria</taxon>
        <taxon>Pseudomonadati</taxon>
        <taxon>Planctomycetota</taxon>
        <taxon>Planctomycetia</taxon>
        <taxon>Kolteriales</taxon>
        <taxon>Kolteriaceae</taxon>
        <taxon>Kolteria</taxon>
    </lineage>
</organism>
<dbReference type="NCBIfam" id="TIGR00730">
    <property type="entry name" value="Rossman fold protein, TIGR00730 family"/>
    <property type="match status" value="1"/>
</dbReference>
<dbReference type="AlphaFoldDB" id="A0A518B8Z9"/>
<dbReference type="Proteomes" id="UP000317093">
    <property type="component" value="Chromosome"/>
</dbReference>
<evidence type="ECO:0000256" key="2">
    <source>
        <dbReference type="ARBA" id="ARBA00006763"/>
    </source>
</evidence>
<dbReference type="GO" id="GO:0008714">
    <property type="term" value="F:AMP nucleosidase activity"/>
    <property type="evidence" value="ECO:0007669"/>
    <property type="project" value="UniProtKB-EC"/>
</dbReference>
<evidence type="ECO:0000256" key="3">
    <source>
        <dbReference type="RuleBase" id="RU363015"/>
    </source>
</evidence>